<evidence type="ECO:0000259" key="4">
    <source>
        <dbReference type="PROSITE" id="PS50110"/>
    </source>
</evidence>
<protein>
    <submittedName>
        <fullName evidence="5">CheY-like receiver, AAA-type ATPase and DNA-binding domain-containing response regulator</fullName>
    </submittedName>
</protein>
<keyword evidence="2" id="KW-0902">Two-component regulatory system</keyword>
<dbReference type="SMART" id="SM00448">
    <property type="entry name" value="REC"/>
    <property type="match status" value="1"/>
</dbReference>
<keyword evidence="1 3" id="KW-0597">Phosphoprotein</keyword>
<accession>M1PFR1</accession>
<name>M1PFR1_DESSD</name>
<dbReference type="RefSeq" id="WP_015404186.1">
    <property type="nucleotide sequence ID" value="NC_020304.1"/>
</dbReference>
<dbReference type="Gene3D" id="3.40.50.2300">
    <property type="match status" value="1"/>
</dbReference>
<sequence>MNSLLAAKILLVDDEEEFIDLMSQRLETRGLKVEAVSSGEAAVAAVADHSFDVAIVDLAMPGIDGIETLKQIKNERPDVEVIMLTGQATVKSGIEAMKHGASDFLEKPVDLNVLMEKIRAAKSDRMRSLKSKSAEELKNILKSKSW</sequence>
<reference evidence="6" key="1">
    <citation type="journal article" date="2013" name="Stand. Genomic Sci.">
        <title>Complete genome sequence of Desulfocapsa sulfexigens, a marine deltaproteobacterium specialized in disproportionating inorganic sulfur compounds.</title>
        <authorList>
            <person name="Finster K.W."/>
            <person name="Kjeldsen K.U."/>
            <person name="Kube M."/>
            <person name="Reinhardt R."/>
            <person name="Mussmann M."/>
            <person name="Amann R."/>
            <person name="Schreiber L."/>
        </authorList>
    </citation>
    <scope>NUCLEOTIDE SEQUENCE [LARGE SCALE GENOMIC DNA]</scope>
    <source>
        <strain evidence="6">DSM 10523 / SB164P1</strain>
    </source>
</reference>
<gene>
    <name evidence="5" type="ordered locus">UWK_01945</name>
</gene>
<keyword evidence="5" id="KW-0238">DNA-binding</keyword>
<evidence type="ECO:0000256" key="3">
    <source>
        <dbReference type="PROSITE-ProRule" id="PRU00169"/>
    </source>
</evidence>
<keyword evidence="6" id="KW-1185">Reference proteome</keyword>
<dbReference type="PANTHER" id="PTHR44591:SF14">
    <property type="entry name" value="PROTEIN PILG"/>
    <property type="match status" value="1"/>
</dbReference>
<evidence type="ECO:0000256" key="1">
    <source>
        <dbReference type="ARBA" id="ARBA00022553"/>
    </source>
</evidence>
<dbReference type="Pfam" id="PF00072">
    <property type="entry name" value="Response_reg"/>
    <property type="match status" value="1"/>
</dbReference>
<dbReference type="HOGENOM" id="CLU_000445_69_8_7"/>
<dbReference type="InterPro" id="IPR001789">
    <property type="entry name" value="Sig_transdc_resp-reg_receiver"/>
</dbReference>
<dbReference type="GO" id="GO:0003677">
    <property type="term" value="F:DNA binding"/>
    <property type="evidence" value="ECO:0007669"/>
    <property type="project" value="UniProtKB-KW"/>
</dbReference>
<dbReference type="GO" id="GO:0000160">
    <property type="term" value="P:phosphorelay signal transduction system"/>
    <property type="evidence" value="ECO:0007669"/>
    <property type="project" value="UniProtKB-KW"/>
</dbReference>
<proteinExistence type="predicted"/>
<evidence type="ECO:0000313" key="5">
    <source>
        <dbReference type="EMBL" id="AGF78495.1"/>
    </source>
</evidence>
<dbReference type="InterPro" id="IPR011006">
    <property type="entry name" value="CheY-like_superfamily"/>
</dbReference>
<dbReference type="eggNOG" id="COG0745">
    <property type="taxonomic scope" value="Bacteria"/>
</dbReference>
<dbReference type="STRING" id="1167006.UWK_01945"/>
<feature type="domain" description="Response regulatory" evidence="4">
    <location>
        <begin position="8"/>
        <end position="122"/>
    </location>
</feature>
<dbReference type="Proteomes" id="UP000011721">
    <property type="component" value="Chromosome"/>
</dbReference>
<dbReference type="EMBL" id="CP003985">
    <property type="protein sequence ID" value="AGF78495.1"/>
    <property type="molecule type" value="Genomic_DNA"/>
</dbReference>
<evidence type="ECO:0000313" key="6">
    <source>
        <dbReference type="Proteomes" id="UP000011721"/>
    </source>
</evidence>
<dbReference type="KEGG" id="dsf:UWK_01945"/>
<dbReference type="SUPFAM" id="SSF52172">
    <property type="entry name" value="CheY-like"/>
    <property type="match status" value="1"/>
</dbReference>
<feature type="modified residue" description="4-aspartylphosphate" evidence="3">
    <location>
        <position position="57"/>
    </location>
</feature>
<dbReference type="AlphaFoldDB" id="M1PFR1"/>
<organism evidence="5 6">
    <name type="scientific">Desulfocapsa sulfexigens (strain DSM 10523 / SB164P1)</name>
    <dbReference type="NCBI Taxonomy" id="1167006"/>
    <lineage>
        <taxon>Bacteria</taxon>
        <taxon>Pseudomonadati</taxon>
        <taxon>Thermodesulfobacteriota</taxon>
        <taxon>Desulfobulbia</taxon>
        <taxon>Desulfobulbales</taxon>
        <taxon>Desulfocapsaceae</taxon>
        <taxon>Desulfocapsa</taxon>
    </lineage>
</organism>
<dbReference type="PANTHER" id="PTHR44591">
    <property type="entry name" value="STRESS RESPONSE REGULATOR PROTEIN 1"/>
    <property type="match status" value="1"/>
</dbReference>
<evidence type="ECO:0000256" key="2">
    <source>
        <dbReference type="ARBA" id="ARBA00023012"/>
    </source>
</evidence>
<dbReference type="PROSITE" id="PS50110">
    <property type="entry name" value="RESPONSE_REGULATORY"/>
    <property type="match status" value="1"/>
</dbReference>
<dbReference type="InterPro" id="IPR050595">
    <property type="entry name" value="Bact_response_regulator"/>
</dbReference>